<name>A0A4R0PG30_9SPHI</name>
<dbReference type="EMBL" id="SJSO01000034">
    <property type="protein sequence ID" value="TCD16982.1"/>
    <property type="molecule type" value="Genomic_DNA"/>
</dbReference>
<dbReference type="AlphaFoldDB" id="A0A4R0PG30"/>
<feature type="chain" id="PRO_5020447042" evidence="1">
    <location>
        <begin position="22"/>
        <end position="212"/>
    </location>
</feature>
<protein>
    <submittedName>
        <fullName evidence="2">Uncharacterized protein</fullName>
    </submittedName>
</protein>
<evidence type="ECO:0000313" key="2">
    <source>
        <dbReference type="EMBL" id="TCD16982.1"/>
    </source>
</evidence>
<evidence type="ECO:0000313" key="3">
    <source>
        <dbReference type="Proteomes" id="UP000293925"/>
    </source>
</evidence>
<feature type="signal peptide" evidence="1">
    <location>
        <begin position="1"/>
        <end position="21"/>
    </location>
</feature>
<organism evidence="2 3">
    <name type="scientific">Pedobacter psychrodurus</name>
    <dbReference type="NCBI Taxonomy" id="2530456"/>
    <lineage>
        <taxon>Bacteria</taxon>
        <taxon>Pseudomonadati</taxon>
        <taxon>Bacteroidota</taxon>
        <taxon>Sphingobacteriia</taxon>
        <taxon>Sphingobacteriales</taxon>
        <taxon>Sphingobacteriaceae</taxon>
        <taxon>Pedobacter</taxon>
    </lineage>
</organism>
<dbReference type="RefSeq" id="WP_131534559.1">
    <property type="nucleotide sequence ID" value="NZ_SJSO01000034.1"/>
</dbReference>
<reference evidence="2 3" key="1">
    <citation type="submission" date="2019-02" db="EMBL/GenBank/DDBJ databases">
        <title>Pedobacter sp. RP-3-21 sp. nov., isolated from Arctic soil.</title>
        <authorList>
            <person name="Dahal R.H."/>
        </authorList>
    </citation>
    <scope>NUCLEOTIDE SEQUENCE [LARGE SCALE GENOMIC DNA]</scope>
    <source>
        <strain evidence="2 3">RP-3-21</strain>
    </source>
</reference>
<keyword evidence="1" id="KW-0732">Signal</keyword>
<dbReference type="Proteomes" id="UP000293925">
    <property type="component" value="Unassembled WGS sequence"/>
</dbReference>
<keyword evidence="3" id="KW-1185">Reference proteome</keyword>
<sequence>MKTKFLLQALFLLIISSSLFAQKPITPDVDGLKLHLSDYKDFDTRVKALLRIGYTKIDWPIAKSDDWLQNSTYELTRDTIQTVLEIIHGKGKEVFKVNMYLGYSPKKWATFTNARKMEAADLIFFNIWKMINKQFEETEKSQRILRGTYKITDYDIPEAFVKGLDERHLGYFCYWGPFMKQPIELHNHNARLVKITVSDPVATTAYYKATKK</sequence>
<dbReference type="OrthoDB" id="757372at2"/>
<proteinExistence type="predicted"/>
<accession>A0A4R0PG30</accession>
<comment type="caution">
    <text evidence="2">The sequence shown here is derived from an EMBL/GenBank/DDBJ whole genome shotgun (WGS) entry which is preliminary data.</text>
</comment>
<gene>
    <name evidence="2" type="ORF">EZ456_23835</name>
</gene>
<evidence type="ECO:0000256" key="1">
    <source>
        <dbReference type="SAM" id="SignalP"/>
    </source>
</evidence>